<protein>
    <submittedName>
        <fullName evidence="2">Uncharacterized protein</fullName>
    </submittedName>
</protein>
<organism evidence="2">
    <name type="scientific">hydrothermal vent metagenome</name>
    <dbReference type="NCBI Taxonomy" id="652676"/>
    <lineage>
        <taxon>unclassified sequences</taxon>
        <taxon>metagenomes</taxon>
        <taxon>ecological metagenomes</taxon>
    </lineage>
</organism>
<keyword evidence="1" id="KW-0472">Membrane</keyword>
<feature type="transmembrane region" description="Helical" evidence="1">
    <location>
        <begin position="6"/>
        <end position="26"/>
    </location>
</feature>
<keyword evidence="1" id="KW-0812">Transmembrane</keyword>
<accession>A0A3B0U3H2</accession>
<name>A0A3B0U3H2_9ZZZZ</name>
<gene>
    <name evidence="2" type="ORF">MNBD_BACTEROID01-2579</name>
</gene>
<evidence type="ECO:0000256" key="1">
    <source>
        <dbReference type="SAM" id="Phobius"/>
    </source>
</evidence>
<sequence>MIQEILTYIIIGAAFVWAGIRVSGILKTKKKDTHAKNTSVGKGCSKCTAECIMRDTALHINSNCTIPENVKTDSSARI</sequence>
<evidence type="ECO:0000313" key="2">
    <source>
        <dbReference type="EMBL" id="VAW23520.1"/>
    </source>
</evidence>
<proteinExistence type="predicted"/>
<keyword evidence="1" id="KW-1133">Transmembrane helix</keyword>
<reference evidence="2" key="1">
    <citation type="submission" date="2018-06" db="EMBL/GenBank/DDBJ databases">
        <authorList>
            <person name="Zhirakovskaya E."/>
        </authorList>
    </citation>
    <scope>NUCLEOTIDE SEQUENCE</scope>
</reference>
<dbReference type="AlphaFoldDB" id="A0A3B0U3H2"/>
<dbReference type="EMBL" id="UOEP01000198">
    <property type="protein sequence ID" value="VAW23520.1"/>
    <property type="molecule type" value="Genomic_DNA"/>
</dbReference>